<sequence>MKEHAATSLPVKQLVLLSMASLPDALSVTIVIPFAPFMVQEMLNIPPSSSYRTGYYCGLIASCFACGSIFGSPIWGRICDKLGRRPVILCGLFTNSFFLFLFGLSHTYIQAISLRFLHGMLTGNVTVSKTYLSDITDSTNESAAFGMIGMTFGFGVVMGPLVGGYLSRPAIQYSSIFERDSFFGRYPYALPCMTVGTFAACSFLVSLFLLPESKPLKVEGSKDMNSNLLSCGNEEREQKATHQETVSVPIHIYGTFPSSIEGHSLDEMHSPSLGETASRTSEILHEASYQQQTHEHDDGNLLEYQNSTDFDSSVYLSGSYDLREGFFIREPAHEVTSENRTGTFASQRLKRGYISEIRSAFSRERPFENYYPLSQEQGERPSLLPHRESAANATRDKYSALPPYRKTKSRHNLFLNSPSTSAVSDISGFAAIIAMSSLRNQTPGRSRRVKEGHRTQAEKNGEKLSDVQEAVLENPKEQVVWDTNLDEKLSELTLRALITHLFISNETFSVVLRVALSISFTLNAMDEVLALWAVNDSSLGGVRFSTADLGVVQTMGGISCIFSAVVFFQYIAARIGVLNTMRLGLIVGLIFYPTPAYIASLGLTRSNRLTWILLIMGNIMTSFCGQCCHTALPLLVKNAAPPERLGAALGYAQSLQSVGFAAGPLIGSCLFAFILSANNLPQPLNKGRLYYILGDTAIFFILRSTFLLPPWPWTTSLETDIEIETD</sequence>
<dbReference type="PANTHER" id="PTHR23504">
    <property type="entry name" value="MAJOR FACILITATOR SUPERFAMILY DOMAIN-CONTAINING PROTEIN 10"/>
    <property type="match status" value="1"/>
</dbReference>
<name>A0A9C7Q1S3_9RHOD</name>
<feature type="transmembrane region" description="Helical" evidence="7">
    <location>
        <begin position="87"/>
        <end position="109"/>
    </location>
</feature>
<feature type="transmembrane region" description="Helical" evidence="7">
    <location>
        <begin position="583"/>
        <end position="603"/>
    </location>
</feature>
<keyword evidence="10" id="KW-1185">Reference proteome</keyword>
<feature type="transmembrane region" description="Helical" evidence="7">
    <location>
        <begin position="14"/>
        <end position="35"/>
    </location>
</feature>
<gene>
    <name evidence="9" type="ORF">GpartN1_g6241.t1</name>
</gene>
<evidence type="ECO:0000256" key="4">
    <source>
        <dbReference type="ARBA" id="ARBA00022989"/>
    </source>
</evidence>
<dbReference type="InterPro" id="IPR036259">
    <property type="entry name" value="MFS_trans_sf"/>
</dbReference>
<dbReference type="CDD" id="cd17330">
    <property type="entry name" value="MFS_SLC46_TetA_like"/>
    <property type="match status" value="1"/>
</dbReference>
<feature type="transmembrane region" description="Helical" evidence="7">
    <location>
        <begin position="186"/>
        <end position="210"/>
    </location>
</feature>
<feature type="transmembrane region" description="Helical" evidence="7">
    <location>
        <begin position="144"/>
        <end position="166"/>
    </location>
</feature>
<reference evidence="9" key="2">
    <citation type="submission" date="2022-01" db="EMBL/GenBank/DDBJ databases">
        <authorList>
            <person name="Hirooka S."/>
            <person name="Miyagishima S.Y."/>
        </authorList>
    </citation>
    <scope>NUCLEOTIDE SEQUENCE</scope>
    <source>
        <strain evidence="9">NBRC 102759</strain>
    </source>
</reference>
<keyword evidence="3 7" id="KW-0812">Transmembrane</keyword>
<keyword evidence="5 7" id="KW-0472">Membrane</keyword>
<feature type="transmembrane region" description="Helical" evidence="7">
    <location>
        <begin position="689"/>
        <end position="708"/>
    </location>
</feature>
<evidence type="ECO:0000256" key="1">
    <source>
        <dbReference type="ARBA" id="ARBA00004141"/>
    </source>
</evidence>
<evidence type="ECO:0000256" key="3">
    <source>
        <dbReference type="ARBA" id="ARBA00022692"/>
    </source>
</evidence>
<accession>A0A9C7Q1S3</accession>
<feature type="compositionally biased region" description="Basic and acidic residues" evidence="6">
    <location>
        <begin position="452"/>
        <end position="461"/>
    </location>
</feature>
<dbReference type="EMBL" id="BQMJ01000055">
    <property type="protein sequence ID" value="GJQ14450.1"/>
    <property type="molecule type" value="Genomic_DNA"/>
</dbReference>
<comment type="caution">
    <text evidence="9">The sequence shown here is derived from an EMBL/GenBank/DDBJ whole genome shotgun (WGS) entry which is preliminary data.</text>
</comment>
<dbReference type="PRINTS" id="PR01035">
    <property type="entry name" value="TCRTETA"/>
</dbReference>
<dbReference type="PANTHER" id="PTHR23504:SF15">
    <property type="entry name" value="MAJOR FACILITATOR SUPERFAMILY (MFS) PROFILE DOMAIN-CONTAINING PROTEIN"/>
    <property type="match status" value="1"/>
</dbReference>
<feature type="region of interest" description="Disordered" evidence="6">
    <location>
        <begin position="441"/>
        <end position="461"/>
    </location>
</feature>
<dbReference type="Pfam" id="PF07690">
    <property type="entry name" value="MFS_1"/>
    <property type="match status" value="1"/>
</dbReference>
<evidence type="ECO:0000259" key="8">
    <source>
        <dbReference type="PROSITE" id="PS50850"/>
    </source>
</evidence>
<feature type="transmembrane region" description="Helical" evidence="7">
    <location>
        <begin position="55"/>
        <end position="75"/>
    </location>
</feature>
<dbReference type="InterPro" id="IPR001958">
    <property type="entry name" value="Tet-R_TetA/multi-R_MdtG-like"/>
</dbReference>
<dbReference type="InterPro" id="IPR011701">
    <property type="entry name" value="MFS"/>
</dbReference>
<feature type="domain" description="Major facilitator superfamily (MFS) profile" evidence="8">
    <location>
        <begin position="1"/>
        <end position="214"/>
    </location>
</feature>
<evidence type="ECO:0000313" key="10">
    <source>
        <dbReference type="Proteomes" id="UP001061958"/>
    </source>
</evidence>
<evidence type="ECO:0000313" key="9">
    <source>
        <dbReference type="EMBL" id="GJQ14450.1"/>
    </source>
</evidence>
<evidence type="ECO:0000256" key="2">
    <source>
        <dbReference type="ARBA" id="ARBA00022448"/>
    </source>
</evidence>
<evidence type="ECO:0000256" key="7">
    <source>
        <dbReference type="SAM" id="Phobius"/>
    </source>
</evidence>
<dbReference type="OrthoDB" id="419616at2759"/>
<dbReference type="Proteomes" id="UP001061958">
    <property type="component" value="Unassembled WGS sequence"/>
</dbReference>
<evidence type="ECO:0000256" key="6">
    <source>
        <dbReference type="SAM" id="MobiDB-lite"/>
    </source>
</evidence>
<comment type="subcellular location">
    <subcellularLocation>
        <location evidence="1">Membrane</location>
        <topology evidence="1">Multi-pass membrane protein</topology>
    </subcellularLocation>
</comment>
<feature type="transmembrane region" description="Helical" evidence="7">
    <location>
        <begin position="657"/>
        <end position="677"/>
    </location>
</feature>
<reference evidence="9" key="1">
    <citation type="journal article" date="2022" name="Proc. Natl. Acad. Sci. U.S.A.">
        <title>Life cycle and functional genomics of the unicellular red alga Galdieria for elucidating algal and plant evolution and industrial use.</title>
        <authorList>
            <person name="Hirooka S."/>
            <person name="Itabashi T."/>
            <person name="Ichinose T.M."/>
            <person name="Onuma R."/>
            <person name="Fujiwara T."/>
            <person name="Yamashita S."/>
            <person name="Jong L.W."/>
            <person name="Tomita R."/>
            <person name="Iwane A.H."/>
            <person name="Miyagishima S.Y."/>
        </authorList>
    </citation>
    <scope>NUCLEOTIDE SEQUENCE</scope>
    <source>
        <strain evidence="9">NBRC 102759</strain>
    </source>
</reference>
<proteinExistence type="predicted"/>
<dbReference type="GO" id="GO:0022857">
    <property type="term" value="F:transmembrane transporter activity"/>
    <property type="evidence" value="ECO:0007669"/>
    <property type="project" value="InterPro"/>
</dbReference>
<keyword evidence="2" id="KW-0813">Transport</keyword>
<evidence type="ECO:0000256" key="5">
    <source>
        <dbReference type="ARBA" id="ARBA00023136"/>
    </source>
</evidence>
<dbReference type="GO" id="GO:0016020">
    <property type="term" value="C:membrane"/>
    <property type="evidence" value="ECO:0007669"/>
    <property type="project" value="UniProtKB-SubCell"/>
</dbReference>
<organism evidence="9 10">
    <name type="scientific">Galdieria partita</name>
    <dbReference type="NCBI Taxonomy" id="83374"/>
    <lineage>
        <taxon>Eukaryota</taxon>
        <taxon>Rhodophyta</taxon>
        <taxon>Bangiophyceae</taxon>
        <taxon>Galdieriales</taxon>
        <taxon>Galdieriaceae</taxon>
        <taxon>Galdieria</taxon>
    </lineage>
</organism>
<dbReference type="Gene3D" id="1.20.1250.20">
    <property type="entry name" value="MFS general substrate transporter like domains"/>
    <property type="match status" value="2"/>
</dbReference>
<dbReference type="PROSITE" id="PS50850">
    <property type="entry name" value="MFS"/>
    <property type="match status" value="1"/>
</dbReference>
<keyword evidence="4 7" id="KW-1133">Transmembrane helix</keyword>
<protein>
    <recommendedName>
        <fullName evidence="8">Major facilitator superfamily (MFS) profile domain-containing protein</fullName>
    </recommendedName>
</protein>
<dbReference type="AlphaFoldDB" id="A0A9C7Q1S3"/>
<dbReference type="InterPro" id="IPR020846">
    <property type="entry name" value="MFS_dom"/>
</dbReference>
<feature type="transmembrane region" description="Helical" evidence="7">
    <location>
        <begin position="554"/>
        <end position="571"/>
    </location>
</feature>
<dbReference type="SUPFAM" id="SSF103473">
    <property type="entry name" value="MFS general substrate transporter"/>
    <property type="match status" value="1"/>
</dbReference>